<evidence type="ECO:0000313" key="3">
    <source>
        <dbReference type="Proteomes" id="UP000758155"/>
    </source>
</evidence>
<evidence type="ECO:0000256" key="1">
    <source>
        <dbReference type="SAM" id="MobiDB-lite"/>
    </source>
</evidence>
<feature type="compositionally biased region" description="Polar residues" evidence="1">
    <location>
        <begin position="96"/>
        <end position="111"/>
    </location>
</feature>
<feature type="compositionally biased region" description="Polar residues" evidence="1">
    <location>
        <begin position="244"/>
        <end position="255"/>
    </location>
</feature>
<feature type="compositionally biased region" description="Basic and acidic residues" evidence="1">
    <location>
        <begin position="341"/>
        <end position="356"/>
    </location>
</feature>
<feature type="region of interest" description="Disordered" evidence="1">
    <location>
        <begin position="281"/>
        <end position="455"/>
    </location>
</feature>
<dbReference type="OrthoDB" id="270171at2759"/>
<keyword evidence="3" id="KW-1185">Reference proteome</keyword>
<feature type="compositionally biased region" description="Pro residues" evidence="1">
    <location>
        <begin position="139"/>
        <end position="151"/>
    </location>
</feature>
<name>A0A9P5C4Q1_9PLEO</name>
<feature type="compositionally biased region" description="Polar residues" evidence="1">
    <location>
        <begin position="324"/>
        <end position="334"/>
    </location>
</feature>
<feature type="region of interest" description="Disordered" evidence="1">
    <location>
        <begin position="467"/>
        <end position="502"/>
    </location>
</feature>
<organism evidence="2 3">
    <name type="scientific">Didymella heteroderae</name>
    <dbReference type="NCBI Taxonomy" id="1769908"/>
    <lineage>
        <taxon>Eukaryota</taxon>
        <taxon>Fungi</taxon>
        <taxon>Dikarya</taxon>
        <taxon>Ascomycota</taxon>
        <taxon>Pezizomycotina</taxon>
        <taxon>Dothideomycetes</taxon>
        <taxon>Pleosporomycetidae</taxon>
        <taxon>Pleosporales</taxon>
        <taxon>Pleosporineae</taxon>
        <taxon>Didymellaceae</taxon>
        <taxon>Didymella</taxon>
    </lineage>
</organism>
<feature type="compositionally biased region" description="Low complexity" evidence="1">
    <location>
        <begin position="9"/>
        <end position="20"/>
    </location>
</feature>
<comment type="caution">
    <text evidence="2">The sequence shown here is derived from an EMBL/GenBank/DDBJ whole genome shotgun (WGS) entry which is preliminary data.</text>
</comment>
<feature type="compositionally biased region" description="Polar residues" evidence="1">
    <location>
        <begin position="31"/>
        <end position="51"/>
    </location>
</feature>
<reference evidence="2" key="1">
    <citation type="submission" date="2019-04" db="EMBL/GenBank/DDBJ databases">
        <title>Sequencing of skin fungus with MAO and IRED activity.</title>
        <authorList>
            <person name="Marsaioli A.J."/>
            <person name="Bonatto J.M.C."/>
            <person name="Reis Junior O."/>
        </authorList>
    </citation>
    <scope>NUCLEOTIDE SEQUENCE</scope>
    <source>
        <strain evidence="2">28M1</strain>
    </source>
</reference>
<feature type="compositionally biased region" description="Polar residues" evidence="1">
    <location>
        <begin position="434"/>
        <end position="452"/>
    </location>
</feature>
<dbReference type="EMBL" id="SWKV01000006">
    <property type="protein sequence ID" value="KAF3045460.1"/>
    <property type="molecule type" value="Genomic_DNA"/>
</dbReference>
<feature type="compositionally biased region" description="Basic and acidic residues" evidence="1">
    <location>
        <begin position="124"/>
        <end position="136"/>
    </location>
</feature>
<protein>
    <submittedName>
        <fullName evidence="2">Uncharacterized protein</fullName>
    </submittedName>
</protein>
<proteinExistence type="predicted"/>
<feature type="compositionally biased region" description="Basic and acidic residues" evidence="1">
    <location>
        <begin position="385"/>
        <end position="398"/>
    </location>
</feature>
<feature type="compositionally biased region" description="Polar residues" evidence="1">
    <location>
        <begin position="193"/>
        <end position="202"/>
    </location>
</feature>
<feature type="compositionally biased region" description="Polar residues" evidence="1">
    <location>
        <begin position="285"/>
        <end position="294"/>
    </location>
</feature>
<sequence length="981" mass="108615">MRRGFDQPTSNSVSRSTSTGSREHPKRTRQARNNVPVQADSTSALSKSLNQPDLALPQQPHDFQPASSGRKSPAYLEGKNPYGQILDNVDHPYRRPNTSGSAPPQIGATSDSRPRTLGSFQFKTRPEPKAAPERKVTAPKPPPAVLPPKMPATPVSVRATKDFFESKVSQNGSAPPLLPPRASAATKGAGSRSAVTKKQASFFSRRWSKDGVRQPARGSEPTSHIPVRPESDTEPSMPRPPPDASSQIELFQRTNPFARPKSDSLAPKVFVYKATARQDFLTCEDLSSSGTSEQKFGRRESTNISNTAPRDAKPLGFERRAVDDSSTLDESSNAPLIGLEHANRSNDRHTSDETVRRHPTYRSVSAAESDEGAIEEAISSSTQARRPEPARHVRRTFEDDIASAAKRVRKRKSRSAPMTDEGYSLTRDIESGSRRSSATDVDQPSAPSQEGASGSVFKRFEDIAANSFSHDGSSSVPSISRRSTASGSVRQSVARTPSEDHHVTVPDHVDWRAAYGRRNTKDFGYPGARVKLHGTCRTYKPLQDPNHWIQRACGHFSYMADAESPEEASKKFCHQCATKSLPPLSQPAKQQRTPRRLSASSSSSHSSEKVDDACCRSPRRRHHYSERSLVDKCGDTYAKDLGHIIDAILEEHTNTLQGIINNIKHSQPTLAQLRRASEDLVQRYQIGVDAADPCHTLCRPSCRRHLAYQPGQPISYRQLAPNLNDRKSTLHENIKTVPDLVELINSAADDLGVDLDKLPTAKDNEAFRNAPVQDSSTTSAFSRYIFSEVVEETVAEGTQPAEDTWLEQTRKNLTELCEAQSQLMGECDEITEGYGVPAQERRDSEPSSEPVQQVLGKVSTGLPKESSRLGNKSVDSVAKEIPRIIHQQIDERRLSRVLTRISTQSGRMSVLELGPLFEDIEEQPDFEPEFEYVQEPGIIYGEYAPPQCLYTGPLVELQDRISDLERLLRQRKLQLTSSDYE</sequence>
<accession>A0A9P5C4Q1</accession>
<feature type="region of interest" description="Disordered" evidence="1">
    <location>
        <begin position="1"/>
        <end position="266"/>
    </location>
</feature>
<evidence type="ECO:0000313" key="2">
    <source>
        <dbReference type="EMBL" id="KAF3045460.1"/>
    </source>
</evidence>
<feature type="compositionally biased region" description="Low complexity" evidence="1">
    <location>
        <begin position="473"/>
        <end position="486"/>
    </location>
</feature>
<dbReference type="AlphaFoldDB" id="A0A9P5C4Q1"/>
<feature type="compositionally biased region" description="Basic and acidic residues" evidence="1">
    <location>
        <begin position="310"/>
        <end position="323"/>
    </location>
</feature>
<dbReference type="Proteomes" id="UP000758155">
    <property type="component" value="Unassembled WGS sequence"/>
</dbReference>
<feature type="region of interest" description="Disordered" evidence="1">
    <location>
        <begin position="583"/>
        <end position="614"/>
    </location>
</feature>
<gene>
    <name evidence="2" type="ORF">E8E12_005883</name>
</gene>